<organism evidence="2 3">
    <name type="scientific">Pararge aegeria aegeria</name>
    <dbReference type="NCBI Taxonomy" id="348720"/>
    <lineage>
        <taxon>Eukaryota</taxon>
        <taxon>Metazoa</taxon>
        <taxon>Ecdysozoa</taxon>
        <taxon>Arthropoda</taxon>
        <taxon>Hexapoda</taxon>
        <taxon>Insecta</taxon>
        <taxon>Pterygota</taxon>
        <taxon>Neoptera</taxon>
        <taxon>Endopterygota</taxon>
        <taxon>Lepidoptera</taxon>
        <taxon>Glossata</taxon>
        <taxon>Ditrysia</taxon>
        <taxon>Papilionoidea</taxon>
        <taxon>Nymphalidae</taxon>
        <taxon>Satyrinae</taxon>
        <taxon>Satyrini</taxon>
        <taxon>Parargina</taxon>
        <taxon>Pararge</taxon>
    </lineage>
</organism>
<evidence type="ECO:0000313" key="2">
    <source>
        <dbReference type="EMBL" id="CAH2229208.1"/>
    </source>
</evidence>
<reference evidence="2" key="1">
    <citation type="submission" date="2022-03" db="EMBL/GenBank/DDBJ databases">
        <authorList>
            <person name="Lindestad O."/>
        </authorList>
    </citation>
    <scope>NUCLEOTIDE SEQUENCE</scope>
</reference>
<dbReference type="Proteomes" id="UP000838756">
    <property type="component" value="Unassembled WGS sequence"/>
</dbReference>
<name>A0A8S4R4M8_9NEOP</name>
<evidence type="ECO:0000313" key="3">
    <source>
        <dbReference type="Proteomes" id="UP000838756"/>
    </source>
</evidence>
<protein>
    <submittedName>
        <fullName evidence="2">Jg81 protein</fullName>
    </submittedName>
</protein>
<feature type="non-terminal residue" evidence="2">
    <location>
        <position position="1"/>
    </location>
</feature>
<feature type="region of interest" description="Disordered" evidence="1">
    <location>
        <begin position="1"/>
        <end position="31"/>
    </location>
</feature>
<accession>A0A8S4R4M8</accession>
<gene>
    <name evidence="2" type="primary">jg81</name>
    <name evidence="2" type="ORF">PAEG_LOCUS8693</name>
</gene>
<keyword evidence="3" id="KW-1185">Reference proteome</keyword>
<evidence type="ECO:0000256" key="1">
    <source>
        <dbReference type="SAM" id="MobiDB-lite"/>
    </source>
</evidence>
<comment type="caution">
    <text evidence="2">The sequence shown here is derived from an EMBL/GenBank/DDBJ whole genome shotgun (WGS) entry which is preliminary data.</text>
</comment>
<proteinExistence type="predicted"/>
<dbReference type="EMBL" id="CAKXAJ010024702">
    <property type="protein sequence ID" value="CAH2229208.1"/>
    <property type="molecule type" value="Genomic_DNA"/>
</dbReference>
<sequence>CGMDKENGEGDAAAKQPTDGLLDPSGLFGGV</sequence>
<dbReference type="AlphaFoldDB" id="A0A8S4R4M8"/>